<name>A0A975B9I5_9BACT</name>
<dbReference type="KEGG" id="dli:dnl_33740"/>
<protein>
    <recommendedName>
        <fullName evidence="5">Demethylmenaquinone methyltransferase</fullName>
        <ecNumber evidence="5">2.1.1.163</ecNumber>
    </recommendedName>
</protein>
<dbReference type="PANTHER" id="PTHR43591">
    <property type="entry name" value="METHYLTRANSFERASE"/>
    <property type="match status" value="1"/>
</dbReference>
<dbReference type="EMBL" id="CP061799">
    <property type="protein sequence ID" value="QTA81050.1"/>
    <property type="molecule type" value="Genomic_DNA"/>
</dbReference>
<keyword evidence="7" id="KW-1185">Reference proteome</keyword>
<feature type="binding site" evidence="5">
    <location>
        <position position="114"/>
    </location>
    <ligand>
        <name>S-adenosyl-L-methionine</name>
        <dbReference type="ChEBI" id="CHEBI:59789"/>
    </ligand>
</feature>
<dbReference type="CDD" id="cd02440">
    <property type="entry name" value="AdoMet_MTases"/>
    <property type="match status" value="1"/>
</dbReference>
<dbReference type="EC" id="2.1.1.163" evidence="5"/>
<sequence>MQHDNSIWFGKEKRREQLDDYVVQKQTASFGFEKMHEKEKVGRVRHHFNSVAGNYDIMNTLLSFGIHYLWKRTGIKMLGLKPGDKVLDVCGGTGDLSVSASKITGPSGQVVLYDINWEMMKAGRFKKTNAAYRKNIIYVQGDAELISFPDNTFDAVMVGYAMRNLTHMKQGFREMYRVLKPGGRFICLEFSKPVSPWFCRLYDFYSFNIMPWLGDLIVGSKTAYTCLPETIRLFPLPDELASILEKTGFSKVEYKIMTNGISVVHAGEK</sequence>
<evidence type="ECO:0000256" key="4">
    <source>
        <dbReference type="ARBA" id="ARBA00022691"/>
    </source>
</evidence>
<evidence type="ECO:0000313" key="7">
    <source>
        <dbReference type="Proteomes" id="UP000663720"/>
    </source>
</evidence>
<evidence type="ECO:0000256" key="3">
    <source>
        <dbReference type="ARBA" id="ARBA00022679"/>
    </source>
</evidence>
<dbReference type="RefSeq" id="WP_207687123.1">
    <property type="nucleotide sequence ID" value="NZ_CP061799.1"/>
</dbReference>
<comment type="function">
    <text evidence="5">Methyltransferase required for the conversion of demethylmenaquinol (DMKH2) to menaquinol (MKH2).</text>
</comment>
<dbReference type="Gene3D" id="3.40.50.150">
    <property type="entry name" value="Vaccinia Virus protein VP39"/>
    <property type="match status" value="1"/>
</dbReference>
<proteinExistence type="inferred from homology"/>
<comment type="pathway">
    <text evidence="5">Quinol/quinone metabolism; menaquinone biosynthesis; menaquinol from 1,4-dihydroxy-2-naphthoate: step 2/2.</text>
</comment>
<accession>A0A975B9I5</accession>
<feature type="binding site" evidence="5">
    <location>
        <begin position="142"/>
        <end position="143"/>
    </location>
    <ligand>
        <name>S-adenosyl-L-methionine</name>
        <dbReference type="ChEBI" id="CHEBI:59789"/>
    </ligand>
</feature>
<keyword evidence="1 5" id="KW-0474">Menaquinone biosynthesis</keyword>
<dbReference type="GO" id="GO:0043770">
    <property type="term" value="F:demethylmenaquinone methyltransferase activity"/>
    <property type="evidence" value="ECO:0007669"/>
    <property type="project" value="UniProtKB-UniRule"/>
</dbReference>
<dbReference type="GO" id="GO:0008425">
    <property type="term" value="F:2-methoxy-6-polyprenyl-1,4-benzoquinol methyltransferase activity"/>
    <property type="evidence" value="ECO:0007669"/>
    <property type="project" value="TreeGrafter"/>
</dbReference>
<dbReference type="SUPFAM" id="SSF53335">
    <property type="entry name" value="S-adenosyl-L-methionine-dependent methyltransferases"/>
    <property type="match status" value="1"/>
</dbReference>
<dbReference type="NCBIfam" id="TIGR01934">
    <property type="entry name" value="MenG_MenH_UbiE"/>
    <property type="match status" value="1"/>
</dbReference>
<dbReference type="AlphaFoldDB" id="A0A975B9I5"/>
<keyword evidence="2 5" id="KW-0489">Methyltransferase</keyword>
<dbReference type="HAMAP" id="MF_01813">
    <property type="entry name" value="MenG_UbiE_methyltr"/>
    <property type="match status" value="1"/>
</dbReference>
<comment type="catalytic activity">
    <reaction evidence="5">
        <text>a 2-demethylmenaquinol + S-adenosyl-L-methionine = a menaquinol + S-adenosyl-L-homocysteine + H(+)</text>
        <dbReference type="Rhea" id="RHEA:42640"/>
        <dbReference type="Rhea" id="RHEA-COMP:9539"/>
        <dbReference type="Rhea" id="RHEA-COMP:9563"/>
        <dbReference type="ChEBI" id="CHEBI:15378"/>
        <dbReference type="ChEBI" id="CHEBI:18151"/>
        <dbReference type="ChEBI" id="CHEBI:55437"/>
        <dbReference type="ChEBI" id="CHEBI:57856"/>
        <dbReference type="ChEBI" id="CHEBI:59789"/>
        <dbReference type="EC" id="2.1.1.163"/>
    </reaction>
</comment>
<reference evidence="6" key="1">
    <citation type="journal article" date="2021" name="Microb. Physiol.">
        <title>Proteogenomic Insights into the Physiology of Marine, Sulfate-Reducing, Filamentous Desulfonema limicola and Desulfonema magnum.</title>
        <authorList>
            <person name="Schnaars V."/>
            <person name="Wohlbrand L."/>
            <person name="Scheve S."/>
            <person name="Hinrichs C."/>
            <person name="Reinhardt R."/>
            <person name="Rabus R."/>
        </authorList>
    </citation>
    <scope>NUCLEOTIDE SEQUENCE</scope>
    <source>
        <strain evidence="6">5ac10</strain>
    </source>
</reference>
<dbReference type="GO" id="GO:0009234">
    <property type="term" value="P:menaquinone biosynthetic process"/>
    <property type="evidence" value="ECO:0007669"/>
    <property type="project" value="UniProtKB-UniRule"/>
</dbReference>
<dbReference type="Pfam" id="PF01209">
    <property type="entry name" value="Ubie_methyltran"/>
    <property type="match status" value="1"/>
</dbReference>
<dbReference type="InterPro" id="IPR004033">
    <property type="entry name" value="UbiE/COQ5_MeTrFase"/>
</dbReference>
<dbReference type="Proteomes" id="UP000663720">
    <property type="component" value="Chromosome"/>
</dbReference>
<evidence type="ECO:0000256" key="5">
    <source>
        <dbReference type="HAMAP-Rule" id="MF_01813"/>
    </source>
</evidence>
<comment type="similarity">
    <text evidence="5">Belongs to the class I-like SAM-binding methyltransferase superfamily. MenG/UbiE family.</text>
</comment>
<organism evidence="6 7">
    <name type="scientific">Desulfonema limicola</name>
    <dbReference type="NCBI Taxonomy" id="45656"/>
    <lineage>
        <taxon>Bacteria</taxon>
        <taxon>Pseudomonadati</taxon>
        <taxon>Thermodesulfobacteriota</taxon>
        <taxon>Desulfobacteria</taxon>
        <taxon>Desulfobacterales</taxon>
        <taxon>Desulfococcaceae</taxon>
        <taxon>Desulfonema</taxon>
    </lineage>
</organism>
<dbReference type="InterPro" id="IPR023576">
    <property type="entry name" value="UbiE/COQ5_MeTrFase_CS"/>
</dbReference>
<dbReference type="PANTHER" id="PTHR43591:SF24">
    <property type="entry name" value="2-METHOXY-6-POLYPRENYL-1,4-BENZOQUINOL METHYLASE, MITOCHONDRIAL"/>
    <property type="match status" value="1"/>
</dbReference>
<feature type="binding site" evidence="5">
    <location>
        <position position="93"/>
    </location>
    <ligand>
        <name>S-adenosyl-L-methionine</name>
        <dbReference type="ChEBI" id="CHEBI:59789"/>
    </ligand>
</feature>
<dbReference type="GO" id="GO:0032259">
    <property type="term" value="P:methylation"/>
    <property type="evidence" value="ECO:0007669"/>
    <property type="project" value="UniProtKB-KW"/>
</dbReference>
<keyword evidence="3 5" id="KW-0808">Transferase</keyword>
<comment type="caution">
    <text evidence="5">Lacks conserved residue(s) required for the propagation of feature annotation.</text>
</comment>
<dbReference type="InterPro" id="IPR029063">
    <property type="entry name" value="SAM-dependent_MTases_sf"/>
</dbReference>
<evidence type="ECO:0000256" key="1">
    <source>
        <dbReference type="ARBA" id="ARBA00022428"/>
    </source>
</evidence>
<gene>
    <name evidence="6" type="primary">ubiE</name>
    <name evidence="5" type="synonym">menG</name>
    <name evidence="6" type="ORF">dnl_33740</name>
</gene>
<dbReference type="PROSITE" id="PS01183">
    <property type="entry name" value="UBIE_1"/>
    <property type="match status" value="1"/>
</dbReference>
<dbReference type="PROSITE" id="PS01184">
    <property type="entry name" value="UBIE_2"/>
    <property type="match status" value="1"/>
</dbReference>
<evidence type="ECO:0000256" key="2">
    <source>
        <dbReference type="ARBA" id="ARBA00022603"/>
    </source>
</evidence>
<dbReference type="PROSITE" id="PS51608">
    <property type="entry name" value="SAM_MT_UBIE"/>
    <property type="match status" value="1"/>
</dbReference>
<evidence type="ECO:0000313" key="6">
    <source>
        <dbReference type="EMBL" id="QTA81050.1"/>
    </source>
</evidence>
<keyword evidence="6" id="KW-0830">Ubiquinone</keyword>
<keyword evidence="4 5" id="KW-0949">S-adenosyl-L-methionine</keyword>